<evidence type="ECO:0000313" key="2">
    <source>
        <dbReference type="EMBL" id="CAA9322395.1"/>
    </source>
</evidence>
<reference evidence="2" key="1">
    <citation type="submission" date="2020-02" db="EMBL/GenBank/DDBJ databases">
        <authorList>
            <person name="Meier V. D."/>
        </authorList>
    </citation>
    <scope>NUCLEOTIDE SEQUENCE</scope>
    <source>
        <strain evidence="2">AVDCRST_MAG56</strain>
    </source>
</reference>
<feature type="domain" description="DUF4261" evidence="1">
    <location>
        <begin position="274"/>
        <end position="350"/>
    </location>
</feature>
<dbReference type="AlphaFoldDB" id="A0A6J4L4K4"/>
<sequence>MKHTITISRFKAKHQNRLTLIQALREYNPGMGLREAKEAMEKMLEGEPIVIEIEGERLEAFSAILTELNVEFQVGSPGSELEEIRNEPAVLMAQFLFEHPFELDQASILEELRKEFARVETGSAADESDKPFLYFFPDYSVTYGDKSAPAQCVIFVPENQQAKPEKFVPALQQSWHWPEAKEIVPKCKYAFHVLDFLSSGLPYKRRAEYYQKFITALIKATRPQAVHFGGSDKLVNPFAYALAVTEEEPDTLHGMMNVRFFNISNGAEGEMFMDTLGLHVLGLPDFQVRFTGLDPSEVSGLLNAYGNYIYEHGVVIQAGNTIQGLRAEDIWTCYFADALVGPPRAVIDLETNQQEDARDT</sequence>
<accession>A0A6J4L4K4</accession>
<gene>
    <name evidence="2" type="ORF">AVDCRST_MAG56-6987</name>
</gene>
<organism evidence="2">
    <name type="scientific">uncultured Cytophagales bacterium</name>
    <dbReference type="NCBI Taxonomy" id="158755"/>
    <lineage>
        <taxon>Bacteria</taxon>
        <taxon>Pseudomonadati</taxon>
        <taxon>Bacteroidota</taxon>
        <taxon>Sphingobacteriia</taxon>
        <taxon>Sphingobacteriales</taxon>
        <taxon>environmental samples</taxon>
    </lineage>
</organism>
<name>A0A6J4L4K4_9SPHI</name>
<dbReference type="Pfam" id="PF14080">
    <property type="entry name" value="DUF4261"/>
    <property type="match status" value="1"/>
</dbReference>
<proteinExistence type="predicted"/>
<dbReference type="EMBL" id="CADCTQ010000580">
    <property type="protein sequence ID" value="CAA9322395.1"/>
    <property type="molecule type" value="Genomic_DNA"/>
</dbReference>
<dbReference type="InterPro" id="IPR025357">
    <property type="entry name" value="DUF4261"/>
</dbReference>
<evidence type="ECO:0000259" key="1">
    <source>
        <dbReference type="Pfam" id="PF14080"/>
    </source>
</evidence>
<protein>
    <recommendedName>
        <fullName evidence="1">DUF4261 domain-containing protein</fullName>
    </recommendedName>
</protein>